<comment type="caution">
    <text evidence="2">The sequence shown here is derived from an EMBL/GenBank/DDBJ whole genome shotgun (WGS) entry which is preliminary data.</text>
</comment>
<feature type="transmembrane region" description="Helical" evidence="1">
    <location>
        <begin position="120"/>
        <end position="136"/>
    </location>
</feature>
<evidence type="ECO:0000313" key="2">
    <source>
        <dbReference type="EMBL" id="RKD85082.1"/>
    </source>
</evidence>
<keyword evidence="1" id="KW-0472">Membrane</keyword>
<keyword evidence="1" id="KW-0812">Transmembrane</keyword>
<dbReference type="AlphaFoldDB" id="A0A419VUE6"/>
<dbReference type="Proteomes" id="UP000283387">
    <property type="component" value="Unassembled WGS sequence"/>
</dbReference>
<dbReference type="RefSeq" id="WP_120275734.1">
    <property type="nucleotide sequence ID" value="NZ_RAPN01000006.1"/>
</dbReference>
<proteinExistence type="predicted"/>
<dbReference type="EMBL" id="RAPN01000006">
    <property type="protein sequence ID" value="RKD85082.1"/>
    <property type="molecule type" value="Genomic_DNA"/>
</dbReference>
<feature type="transmembrane region" description="Helical" evidence="1">
    <location>
        <begin position="52"/>
        <end position="72"/>
    </location>
</feature>
<name>A0A419VUE6_9BACT</name>
<feature type="transmembrane region" description="Helical" evidence="1">
    <location>
        <begin position="12"/>
        <end position="32"/>
    </location>
</feature>
<organism evidence="2 3">
    <name type="scientific">Mangrovibacterium diazotrophicum</name>
    <dbReference type="NCBI Taxonomy" id="1261403"/>
    <lineage>
        <taxon>Bacteria</taxon>
        <taxon>Pseudomonadati</taxon>
        <taxon>Bacteroidota</taxon>
        <taxon>Bacteroidia</taxon>
        <taxon>Marinilabiliales</taxon>
        <taxon>Prolixibacteraceae</taxon>
        <taxon>Mangrovibacterium</taxon>
    </lineage>
</organism>
<sequence>METEKQTTQGYFTAIRIVHLALMGGIVFFSAISYVLQLNGFESSSDEEFNRFLAPVVGVFVIGAAFASQIVFKQRLKECVSKPSLQEKLMLYRAALILKFALIEGPSFMAVVAYLLTGNLLYLGVVGLLLILFLIYRPSKEQTILDLELNMNDRRLLDDPDTRIGADL</sequence>
<evidence type="ECO:0000313" key="3">
    <source>
        <dbReference type="Proteomes" id="UP000283387"/>
    </source>
</evidence>
<gene>
    <name evidence="2" type="ORF">BC643_4601</name>
</gene>
<reference evidence="2 3" key="1">
    <citation type="submission" date="2018-09" db="EMBL/GenBank/DDBJ databases">
        <title>Genomic Encyclopedia of Archaeal and Bacterial Type Strains, Phase II (KMG-II): from individual species to whole genera.</title>
        <authorList>
            <person name="Goeker M."/>
        </authorList>
    </citation>
    <scope>NUCLEOTIDE SEQUENCE [LARGE SCALE GENOMIC DNA]</scope>
    <source>
        <strain evidence="2 3">DSM 27148</strain>
    </source>
</reference>
<evidence type="ECO:0000256" key="1">
    <source>
        <dbReference type="SAM" id="Phobius"/>
    </source>
</evidence>
<accession>A0A419VUE6</accession>
<keyword evidence="3" id="KW-1185">Reference proteome</keyword>
<protein>
    <submittedName>
        <fullName evidence="2">Uncharacterized protein</fullName>
    </submittedName>
</protein>
<feature type="transmembrane region" description="Helical" evidence="1">
    <location>
        <begin position="92"/>
        <end position="114"/>
    </location>
</feature>
<dbReference type="OrthoDB" id="1121914at2"/>
<keyword evidence="1" id="KW-1133">Transmembrane helix</keyword>